<feature type="chain" id="PRO_5004285383" evidence="2">
    <location>
        <begin position="23"/>
        <end position="88"/>
    </location>
</feature>
<organism evidence="3 4">
    <name type="scientific">Geobacter sulfurreducens (strain ATCC 51573 / DSM 12127 / PCA)</name>
    <dbReference type="NCBI Taxonomy" id="243231"/>
    <lineage>
        <taxon>Bacteria</taxon>
        <taxon>Pseudomonadati</taxon>
        <taxon>Thermodesulfobacteriota</taxon>
        <taxon>Desulfuromonadia</taxon>
        <taxon>Geobacterales</taxon>
        <taxon>Geobacteraceae</taxon>
        <taxon>Geobacter</taxon>
    </lineage>
</organism>
<name>Q74EX5_GEOSL</name>
<dbReference type="OrthoDB" id="5398733at2"/>
<feature type="signal peptide" evidence="2">
    <location>
        <begin position="1"/>
        <end position="22"/>
    </location>
</feature>
<reference evidence="3 4" key="2">
    <citation type="journal article" date="2012" name="BMC Genomics">
        <title>Comparative genomic analysis of Geobacter sulfurreducens KN400, a strain with enhanced capacity for extracellular electron transfer and electricity production.</title>
        <authorList>
            <person name="Butler J.E."/>
            <person name="Young N.D."/>
            <person name="Aklujkar M."/>
            <person name="Lovley D.R."/>
        </authorList>
    </citation>
    <scope>NUCLEOTIDE SEQUENCE [LARGE SCALE GENOMIC DNA]</scope>
    <source>
        <strain evidence="4">ATCC 51573 / DSM 12127 / PCA</strain>
    </source>
</reference>
<keyword evidence="1" id="KW-0175">Coiled coil</keyword>
<dbReference type="EnsemblBacteria" id="AAR34164">
    <property type="protein sequence ID" value="AAR34164"/>
    <property type="gene ID" value="GSU0834"/>
</dbReference>
<dbReference type="AlphaFoldDB" id="Q74EX5"/>
<dbReference type="InParanoid" id="Q74EX5"/>
<accession>Q74EX5</accession>
<evidence type="ECO:0000313" key="3">
    <source>
        <dbReference type="EMBL" id="AAR34164.1"/>
    </source>
</evidence>
<dbReference type="Proteomes" id="UP000000577">
    <property type="component" value="Chromosome"/>
</dbReference>
<dbReference type="HOGENOM" id="CLU_174771_2_0_7"/>
<evidence type="ECO:0000256" key="2">
    <source>
        <dbReference type="SAM" id="SignalP"/>
    </source>
</evidence>
<dbReference type="RefSeq" id="WP_010941501.1">
    <property type="nucleotide sequence ID" value="NC_002939.5"/>
</dbReference>
<feature type="coiled-coil region" evidence="1">
    <location>
        <begin position="46"/>
        <end position="85"/>
    </location>
</feature>
<protein>
    <submittedName>
        <fullName evidence="3">Uncharacterized protein</fullName>
    </submittedName>
</protein>
<evidence type="ECO:0000313" key="4">
    <source>
        <dbReference type="Proteomes" id="UP000000577"/>
    </source>
</evidence>
<gene>
    <name evidence="3" type="ordered locus">GSU0834</name>
</gene>
<keyword evidence="4" id="KW-1185">Reference proteome</keyword>
<proteinExistence type="predicted"/>
<sequence length="88" mass="9953">MKKLLVLAAIVSFGLNALPVFAQPEPTGKDDRLVNCTSRDSLPERITRLEKEIAKGERVYTAAELDRLERKRDEAKDMLRVLMLGGKR</sequence>
<dbReference type="KEGG" id="gsu:GSU0834"/>
<keyword evidence="2" id="KW-0732">Signal</keyword>
<dbReference type="PATRIC" id="fig|243231.5.peg.832"/>
<evidence type="ECO:0000256" key="1">
    <source>
        <dbReference type="SAM" id="Coils"/>
    </source>
</evidence>
<dbReference type="PROSITE" id="PS50890">
    <property type="entry name" value="PUA"/>
    <property type="match status" value="1"/>
</dbReference>
<dbReference type="EMBL" id="AE017180">
    <property type="protein sequence ID" value="AAR34164.1"/>
    <property type="molecule type" value="Genomic_DNA"/>
</dbReference>
<dbReference type="STRING" id="243231.GSU0834"/>
<reference evidence="3 4" key="1">
    <citation type="journal article" date="2003" name="Science">
        <title>Genome of Geobacter sulfurreducens: metal reduction in subsurface environments.</title>
        <authorList>
            <person name="Methe B.A."/>
            <person name="Nelson K.E."/>
            <person name="Eisen J.A."/>
            <person name="Paulsen I.T."/>
            <person name="Nelson W."/>
            <person name="Heidelberg J.F."/>
            <person name="Wu D."/>
            <person name="Wu M."/>
            <person name="Ward N."/>
            <person name="Beanan M.J."/>
            <person name="Dodson R.J."/>
            <person name="Madupu R."/>
            <person name="Brinkac L.M."/>
            <person name="Daugherty S.C."/>
            <person name="DeBoy R.T."/>
            <person name="Durkin A.S."/>
            <person name="Gwinn M."/>
            <person name="Kolonay J.F."/>
            <person name="Sullivan S.A."/>
            <person name="Haft D.H."/>
            <person name="Selengut J."/>
            <person name="Davidsen T.M."/>
            <person name="Zafar N."/>
            <person name="White O."/>
            <person name="Tran B."/>
            <person name="Romero C."/>
            <person name="Forberger H.A."/>
            <person name="Weidman J."/>
            <person name="Khouri H."/>
            <person name="Feldblyum T.V."/>
            <person name="Utterback T.R."/>
            <person name="Van Aken S.E."/>
            <person name="Lovley D.R."/>
            <person name="Fraser C.M."/>
        </authorList>
    </citation>
    <scope>NUCLEOTIDE SEQUENCE [LARGE SCALE GENOMIC DNA]</scope>
    <source>
        <strain evidence="4">ATCC 51573 / DSM 12127 / PCA</strain>
    </source>
</reference>